<organism evidence="1 2">
    <name type="scientific">Melastoma candidum</name>
    <dbReference type="NCBI Taxonomy" id="119954"/>
    <lineage>
        <taxon>Eukaryota</taxon>
        <taxon>Viridiplantae</taxon>
        <taxon>Streptophyta</taxon>
        <taxon>Embryophyta</taxon>
        <taxon>Tracheophyta</taxon>
        <taxon>Spermatophyta</taxon>
        <taxon>Magnoliopsida</taxon>
        <taxon>eudicotyledons</taxon>
        <taxon>Gunneridae</taxon>
        <taxon>Pentapetalae</taxon>
        <taxon>rosids</taxon>
        <taxon>malvids</taxon>
        <taxon>Myrtales</taxon>
        <taxon>Melastomataceae</taxon>
        <taxon>Melastomatoideae</taxon>
        <taxon>Melastomateae</taxon>
        <taxon>Melastoma</taxon>
    </lineage>
</organism>
<gene>
    <name evidence="1" type="ORF">MLD38_029765</name>
</gene>
<reference evidence="2" key="1">
    <citation type="journal article" date="2023" name="Front. Plant Sci.">
        <title>Chromosomal-level genome assembly of Melastoma candidum provides insights into trichome evolution.</title>
        <authorList>
            <person name="Zhong Y."/>
            <person name="Wu W."/>
            <person name="Sun C."/>
            <person name="Zou P."/>
            <person name="Liu Y."/>
            <person name="Dai S."/>
            <person name="Zhou R."/>
        </authorList>
    </citation>
    <scope>NUCLEOTIDE SEQUENCE [LARGE SCALE GENOMIC DNA]</scope>
</reference>
<evidence type="ECO:0000313" key="2">
    <source>
        <dbReference type="Proteomes" id="UP001057402"/>
    </source>
</evidence>
<keyword evidence="2" id="KW-1185">Reference proteome</keyword>
<accession>A0ACB9N4Y2</accession>
<dbReference type="EMBL" id="CM042887">
    <property type="protein sequence ID" value="KAI4331589.1"/>
    <property type="molecule type" value="Genomic_DNA"/>
</dbReference>
<comment type="caution">
    <text evidence="1">The sequence shown here is derived from an EMBL/GenBank/DDBJ whole genome shotgun (WGS) entry which is preliminary data.</text>
</comment>
<evidence type="ECO:0000313" key="1">
    <source>
        <dbReference type="EMBL" id="KAI4331589.1"/>
    </source>
</evidence>
<protein>
    <submittedName>
        <fullName evidence="1">Uncharacterized protein</fullName>
    </submittedName>
</protein>
<name>A0ACB9N4Y2_9MYRT</name>
<proteinExistence type="predicted"/>
<sequence length="225" mass="25466">MSRSSLWHSARKWPCNSLKLPLSRTPSPMLFPPCSIRSLPRTATLLLSRNKYLRWLGREDAIELFFRIPKFRCVHTVDSINALLFVLCRMGESARMVPAVLSKCRVMGDRVDETSFRVLIGALCRFRKVGWAVEVFRIVVGEGFGVDAEKCLRILVGMNHPNVGCYTVTMTGLVKEDEFEKADELFDKLLVSGLVPDVSTYSVYMRSLRKRDDIEAAIRVASSMG</sequence>
<dbReference type="Proteomes" id="UP001057402">
    <property type="component" value="Chromosome 8"/>
</dbReference>